<evidence type="ECO:0000313" key="5">
    <source>
        <dbReference type="Proteomes" id="UP000440694"/>
    </source>
</evidence>
<accession>A0A6I3KBG0</accession>
<dbReference type="Proteomes" id="UP000440694">
    <property type="component" value="Unassembled WGS sequence"/>
</dbReference>
<evidence type="ECO:0000256" key="2">
    <source>
        <dbReference type="SAM" id="SignalP"/>
    </source>
</evidence>
<keyword evidence="1" id="KW-0472">Membrane</keyword>
<protein>
    <submittedName>
        <fullName evidence="4">CHASE2 domain-containing protein</fullName>
    </submittedName>
</protein>
<feature type="domain" description="CHASE2" evidence="3">
    <location>
        <begin position="86"/>
        <end position="371"/>
    </location>
</feature>
<feature type="chain" id="PRO_5026089116" evidence="2">
    <location>
        <begin position="22"/>
        <end position="443"/>
    </location>
</feature>
<proteinExistence type="predicted"/>
<reference evidence="4 5" key="1">
    <citation type="submission" date="2019-11" db="EMBL/GenBank/DDBJ databases">
        <title>Identification of a novel strain.</title>
        <authorList>
            <person name="Xu Q."/>
            <person name="Wang G."/>
        </authorList>
    </citation>
    <scope>NUCLEOTIDE SEQUENCE [LARGE SCALE GENOMIC DNA]</scope>
    <source>
        <strain evidence="5">xq</strain>
    </source>
</reference>
<feature type="transmembrane region" description="Helical" evidence="1">
    <location>
        <begin position="408"/>
        <end position="425"/>
    </location>
</feature>
<sequence length="443" mass="47734">MARLTAAAVRVVAAARRMAAAAPAAARASRKSSQLLIGPQQGALSVTVASAEHQRAGKFPTYSLLACIAAAVAALALFYQPLRSKLDKIEYWTADWRTVLLADSTPDKHPRIVLVLFDPATFKGNIVSPIPRDDHARLLRTIAAMQPAAIGLDFYFVASQGPERDQAMLDALHEIDRPVVLGGVDSHTDEFDKDHFAYQKQFLSEAGRPAGYLALDYGPGHVVRRTSPPVADSPFQESFARQVALAAKAELAGPGTSSESTRIAWLVGPDRDTTPFFRISAKELLGDSSEARRAEIAQRVKGNIVLTGIAMPNSDLHDTSLSVWTDSKMLGALVHAHILAQLLDGRYYYELAGPARSALLAGIGVAGLLLAWVLGEKRASLLNLGLATAVLVGIDALCYAGFRVVLPFTLMLYVWFIGALAGRHLRKLFLWAQARANPVAQTV</sequence>
<dbReference type="AlphaFoldDB" id="A0A6I3KBG0"/>
<feature type="transmembrane region" description="Helical" evidence="1">
    <location>
        <begin position="59"/>
        <end position="79"/>
    </location>
</feature>
<evidence type="ECO:0000259" key="3">
    <source>
        <dbReference type="SMART" id="SM01080"/>
    </source>
</evidence>
<feature type="transmembrane region" description="Helical" evidence="1">
    <location>
        <begin position="381"/>
        <end position="402"/>
    </location>
</feature>
<evidence type="ECO:0000256" key="1">
    <source>
        <dbReference type="SAM" id="Phobius"/>
    </source>
</evidence>
<dbReference type="SMART" id="SM01080">
    <property type="entry name" value="CHASE2"/>
    <property type="match status" value="1"/>
</dbReference>
<organism evidence="4 5">
    <name type="scientific">Hyphomicrobium album</name>
    <dbReference type="NCBI Taxonomy" id="2665159"/>
    <lineage>
        <taxon>Bacteria</taxon>
        <taxon>Pseudomonadati</taxon>
        <taxon>Pseudomonadota</taxon>
        <taxon>Alphaproteobacteria</taxon>
        <taxon>Hyphomicrobiales</taxon>
        <taxon>Hyphomicrobiaceae</taxon>
        <taxon>Hyphomicrobium</taxon>
    </lineage>
</organism>
<feature type="signal peptide" evidence="2">
    <location>
        <begin position="1"/>
        <end position="21"/>
    </location>
</feature>
<keyword evidence="1" id="KW-0812">Transmembrane</keyword>
<keyword evidence="5" id="KW-1185">Reference proteome</keyword>
<gene>
    <name evidence="4" type="ORF">GIW81_00255</name>
</gene>
<dbReference type="Pfam" id="PF05226">
    <property type="entry name" value="CHASE2"/>
    <property type="match status" value="1"/>
</dbReference>
<dbReference type="EMBL" id="WMBQ01000001">
    <property type="protein sequence ID" value="MTD92765.1"/>
    <property type="molecule type" value="Genomic_DNA"/>
</dbReference>
<evidence type="ECO:0000313" key="4">
    <source>
        <dbReference type="EMBL" id="MTD92765.1"/>
    </source>
</evidence>
<dbReference type="InterPro" id="IPR007890">
    <property type="entry name" value="CHASE2"/>
</dbReference>
<feature type="transmembrane region" description="Helical" evidence="1">
    <location>
        <begin position="355"/>
        <end position="374"/>
    </location>
</feature>
<name>A0A6I3KBG0_9HYPH</name>
<keyword evidence="2" id="KW-0732">Signal</keyword>
<keyword evidence="1" id="KW-1133">Transmembrane helix</keyword>
<comment type="caution">
    <text evidence="4">The sequence shown here is derived from an EMBL/GenBank/DDBJ whole genome shotgun (WGS) entry which is preliminary data.</text>
</comment>